<dbReference type="InterPro" id="IPR014825">
    <property type="entry name" value="DNA_alkylation"/>
</dbReference>
<evidence type="ECO:0000313" key="2">
    <source>
        <dbReference type="Proteomes" id="UP000177579"/>
    </source>
</evidence>
<comment type="caution">
    <text evidence="1">The sequence shown here is derived from an EMBL/GenBank/DDBJ whole genome shotgun (WGS) entry which is preliminary data.</text>
</comment>
<dbReference type="AlphaFoldDB" id="A0A1F5TNZ4"/>
<dbReference type="PANTHER" id="PTHR34070">
    <property type="entry name" value="ARMADILLO-TYPE FOLD"/>
    <property type="match status" value="1"/>
</dbReference>
<dbReference type="CDD" id="cd06561">
    <property type="entry name" value="AlkD_like"/>
    <property type="match status" value="1"/>
</dbReference>
<organism evidence="1 2">
    <name type="scientific">Candidatus Falkowbacteria bacterium RIFOXYD2_FULL_34_120</name>
    <dbReference type="NCBI Taxonomy" id="1798007"/>
    <lineage>
        <taxon>Bacteria</taxon>
        <taxon>Candidatus Falkowiibacteriota</taxon>
    </lineage>
</organism>
<dbReference type="PANTHER" id="PTHR34070:SF1">
    <property type="entry name" value="DNA ALKYLATION REPAIR PROTEIN"/>
    <property type="match status" value="1"/>
</dbReference>
<dbReference type="EMBL" id="MFGO01000026">
    <property type="protein sequence ID" value="OGF40538.1"/>
    <property type="molecule type" value="Genomic_DNA"/>
</dbReference>
<evidence type="ECO:0008006" key="3">
    <source>
        <dbReference type="Google" id="ProtNLM"/>
    </source>
</evidence>
<gene>
    <name evidence="1" type="ORF">A2531_04495</name>
</gene>
<dbReference type="Gene3D" id="1.25.10.90">
    <property type="match status" value="1"/>
</dbReference>
<dbReference type="Pfam" id="PF08713">
    <property type="entry name" value="DNA_alkylation"/>
    <property type="match status" value="1"/>
</dbReference>
<dbReference type="SUPFAM" id="SSF48371">
    <property type="entry name" value="ARM repeat"/>
    <property type="match status" value="1"/>
</dbReference>
<proteinExistence type="predicted"/>
<name>A0A1F5TNZ4_9BACT</name>
<protein>
    <recommendedName>
        <fullName evidence="3">DNA alkylation repair protein</fullName>
    </recommendedName>
</protein>
<reference evidence="1 2" key="1">
    <citation type="journal article" date="2016" name="Nat. Commun.">
        <title>Thousands of microbial genomes shed light on interconnected biogeochemical processes in an aquifer system.</title>
        <authorList>
            <person name="Anantharaman K."/>
            <person name="Brown C.T."/>
            <person name="Hug L.A."/>
            <person name="Sharon I."/>
            <person name="Castelle C.J."/>
            <person name="Probst A.J."/>
            <person name="Thomas B.C."/>
            <person name="Singh A."/>
            <person name="Wilkins M.J."/>
            <person name="Karaoz U."/>
            <person name="Brodie E.L."/>
            <person name="Williams K.H."/>
            <person name="Hubbard S.S."/>
            <person name="Banfield J.F."/>
        </authorList>
    </citation>
    <scope>NUCLEOTIDE SEQUENCE [LARGE SCALE GENOMIC DNA]</scope>
</reference>
<evidence type="ECO:0000313" key="1">
    <source>
        <dbReference type="EMBL" id="OGF40538.1"/>
    </source>
</evidence>
<dbReference type="Proteomes" id="UP000177579">
    <property type="component" value="Unassembled WGS sequence"/>
</dbReference>
<accession>A0A1F5TNZ4</accession>
<sequence length="239" mass="28515">MSVIVNNIKKELREFTNTDVKKSDKSFFKEKVKTYGVRTPVVRKLANRYFKKIKHLSKEDIFKLSEKLLQGGYNQEATIAIQWVAKLKDKYSVYDFEIFEKWLDKYIDNWGKDDDFCLHVIHPMIELYPTWIENVKSWAYSDNMWLRRASAVSFITTIGEFYATKHSFKDIFEVADRLLLDKEDLVQKGYGWMLKSASVHNQKQVFDYVMRHKEKMPRTALRYAIEKMPPKLKQQAMQK</sequence>
<dbReference type="InterPro" id="IPR016024">
    <property type="entry name" value="ARM-type_fold"/>
</dbReference>